<evidence type="ECO:0000313" key="2">
    <source>
        <dbReference type="EMBL" id="KAK4322653.1"/>
    </source>
</evidence>
<dbReference type="AlphaFoldDB" id="A0AAE1UFK0"/>
<name>A0AAE1UFK0_9EUCA</name>
<feature type="region of interest" description="Disordered" evidence="1">
    <location>
        <begin position="109"/>
        <end position="160"/>
    </location>
</feature>
<gene>
    <name evidence="2" type="ORF">Pmani_006630</name>
</gene>
<proteinExistence type="predicted"/>
<dbReference type="Proteomes" id="UP001292094">
    <property type="component" value="Unassembled WGS sequence"/>
</dbReference>
<dbReference type="EMBL" id="JAWZYT010000503">
    <property type="protein sequence ID" value="KAK4322653.1"/>
    <property type="molecule type" value="Genomic_DNA"/>
</dbReference>
<sequence>MFRKHCFKRVSLKLPEGINTPEKVGLTVTGNGNSSVWVPQLNHQHVCSKLLDITVIQIMPPRPNFQEKWLSNDLFRSWLARVQGSPTKAYCRVCHKMLSAEITSLKRHRNSRQHISLHDPNNSSTSDGSVASCSSERDGGPNTSSQDGLRGTPTWNDDTSLSEEKGLSGVAYATILFAVFLAEHNLPFR</sequence>
<reference evidence="2" key="1">
    <citation type="submission" date="2023-11" db="EMBL/GenBank/DDBJ databases">
        <title>Genome assemblies of two species of porcelain crab, Petrolisthes cinctipes and Petrolisthes manimaculis (Anomura: Porcellanidae).</title>
        <authorList>
            <person name="Angst P."/>
        </authorList>
    </citation>
    <scope>NUCLEOTIDE SEQUENCE</scope>
    <source>
        <strain evidence="2">PB745_02</strain>
        <tissue evidence="2">Gill</tissue>
    </source>
</reference>
<comment type="caution">
    <text evidence="2">The sequence shown here is derived from an EMBL/GenBank/DDBJ whole genome shotgun (WGS) entry which is preliminary data.</text>
</comment>
<feature type="compositionally biased region" description="Polar residues" evidence="1">
    <location>
        <begin position="141"/>
        <end position="159"/>
    </location>
</feature>
<accession>A0AAE1UFK0</accession>
<evidence type="ECO:0000313" key="3">
    <source>
        <dbReference type="Proteomes" id="UP001292094"/>
    </source>
</evidence>
<organism evidence="2 3">
    <name type="scientific">Petrolisthes manimaculis</name>
    <dbReference type="NCBI Taxonomy" id="1843537"/>
    <lineage>
        <taxon>Eukaryota</taxon>
        <taxon>Metazoa</taxon>
        <taxon>Ecdysozoa</taxon>
        <taxon>Arthropoda</taxon>
        <taxon>Crustacea</taxon>
        <taxon>Multicrustacea</taxon>
        <taxon>Malacostraca</taxon>
        <taxon>Eumalacostraca</taxon>
        <taxon>Eucarida</taxon>
        <taxon>Decapoda</taxon>
        <taxon>Pleocyemata</taxon>
        <taxon>Anomura</taxon>
        <taxon>Galatheoidea</taxon>
        <taxon>Porcellanidae</taxon>
        <taxon>Petrolisthes</taxon>
    </lineage>
</organism>
<protein>
    <submittedName>
        <fullName evidence="2">Uncharacterized protein</fullName>
    </submittedName>
</protein>
<evidence type="ECO:0000256" key="1">
    <source>
        <dbReference type="SAM" id="MobiDB-lite"/>
    </source>
</evidence>
<feature type="compositionally biased region" description="Polar residues" evidence="1">
    <location>
        <begin position="119"/>
        <end position="134"/>
    </location>
</feature>
<keyword evidence="3" id="KW-1185">Reference proteome</keyword>